<proteinExistence type="predicted"/>
<accession>A0A246JKP5</accession>
<dbReference type="AlphaFoldDB" id="A0A246JKP5"/>
<feature type="signal peptide" evidence="1">
    <location>
        <begin position="1"/>
        <end position="20"/>
    </location>
</feature>
<gene>
    <name evidence="3" type="ORF">CDN99_01600</name>
</gene>
<keyword evidence="4" id="KW-1185">Reference proteome</keyword>
<comment type="caution">
    <text evidence="3">The sequence shown here is derived from an EMBL/GenBank/DDBJ whole genome shotgun (WGS) entry which is preliminary data.</text>
</comment>
<reference evidence="3 4" key="1">
    <citation type="journal article" date="2008" name="Int. J. Syst. Evol. Microbiol.">
        <title>Description of Roseateles aquatilis sp. nov. and Roseateles terrae sp. nov., in the class Betaproteobacteria, and emended description of the genus Roseateles.</title>
        <authorList>
            <person name="Gomila M."/>
            <person name="Bowien B."/>
            <person name="Falsen E."/>
            <person name="Moore E.R."/>
            <person name="Lalucat J."/>
        </authorList>
    </citation>
    <scope>NUCLEOTIDE SEQUENCE [LARGE SCALE GENOMIC DNA]</scope>
    <source>
        <strain evidence="3 4">CCUG 48205</strain>
    </source>
</reference>
<dbReference type="Proteomes" id="UP000197468">
    <property type="component" value="Unassembled WGS sequence"/>
</dbReference>
<evidence type="ECO:0000313" key="4">
    <source>
        <dbReference type="Proteomes" id="UP000197468"/>
    </source>
</evidence>
<dbReference type="NCBIfam" id="TIGR02595">
    <property type="entry name" value="PEP_CTERM"/>
    <property type="match status" value="1"/>
</dbReference>
<keyword evidence="1" id="KW-0732">Signal</keyword>
<dbReference type="InterPro" id="IPR013424">
    <property type="entry name" value="Ice-binding_C"/>
</dbReference>
<name>A0A246JKP5_9BURK</name>
<dbReference type="Pfam" id="PF07589">
    <property type="entry name" value="PEP-CTERM"/>
    <property type="match status" value="1"/>
</dbReference>
<evidence type="ECO:0000259" key="2">
    <source>
        <dbReference type="Pfam" id="PF07589"/>
    </source>
</evidence>
<evidence type="ECO:0000256" key="1">
    <source>
        <dbReference type="SAM" id="SignalP"/>
    </source>
</evidence>
<sequence length="197" mass="20110">MKKNLLLGAALSLFSLVAAAAPVNIDFNNFGNGVAVASTQGVTFALAGGPVISGAPTTTMASYVGLASHNLLTNSATAGSYPTASILRATFDGLASDLSFQFFNAGGISSFYTTYDIAGHVLETGSLVASANSLLTFTTHVDGVHSIEFNNSTAGRSSWWFGLGSLTANVNNVPEPTSIALVGLALFGLGAARRRKA</sequence>
<dbReference type="RefSeq" id="WP_088382365.1">
    <property type="nucleotide sequence ID" value="NZ_NIOF01000001.1"/>
</dbReference>
<organism evidence="3 4">
    <name type="scientific">Roseateles aquatilis</name>
    <dbReference type="NCBI Taxonomy" id="431061"/>
    <lineage>
        <taxon>Bacteria</taxon>
        <taxon>Pseudomonadati</taxon>
        <taxon>Pseudomonadota</taxon>
        <taxon>Betaproteobacteria</taxon>
        <taxon>Burkholderiales</taxon>
        <taxon>Sphaerotilaceae</taxon>
        <taxon>Roseateles</taxon>
    </lineage>
</organism>
<feature type="chain" id="PRO_5013372231" description="Ice-binding protein C-terminal domain-containing protein" evidence="1">
    <location>
        <begin position="21"/>
        <end position="197"/>
    </location>
</feature>
<feature type="domain" description="Ice-binding protein C-terminal" evidence="2">
    <location>
        <begin position="173"/>
        <end position="195"/>
    </location>
</feature>
<protein>
    <recommendedName>
        <fullName evidence="2">Ice-binding protein C-terminal domain-containing protein</fullName>
    </recommendedName>
</protein>
<dbReference type="EMBL" id="NIOF01000001">
    <property type="protein sequence ID" value="OWQ93216.1"/>
    <property type="molecule type" value="Genomic_DNA"/>
</dbReference>
<evidence type="ECO:0000313" key="3">
    <source>
        <dbReference type="EMBL" id="OWQ93216.1"/>
    </source>
</evidence>